<dbReference type="EMBL" id="SRMB01000001">
    <property type="protein sequence ID" value="TGE29592.1"/>
    <property type="molecule type" value="Genomic_DNA"/>
</dbReference>
<name>A0A4Z0QLI3_9BACT</name>
<accession>A0A4Z0QLI3</accession>
<evidence type="ECO:0000313" key="3">
    <source>
        <dbReference type="Proteomes" id="UP000298471"/>
    </source>
</evidence>
<reference evidence="2 3" key="1">
    <citation type="submission" date="2019-04" db="EMBL/GenBank/DDBJ databases">
        <authorList>
            <person name="Feng G."/>
            <person name="Zhang J."/>
            <person name="Zhu H."/>
        </authorList>
    </citation>
    <scope>NUCLEOTIDE SEQUENCE [LARGE SCALE GENOMIC DNA]</scope>
    <source>
        <strain evidence="2 3">9PBR-1</strain>
    </source>
</reference>
<sequence length="79" mass="8369">MLLSCPFLLLGDITGLIWMLGIGLALVFLGFLVAVLLVGKRDFVDRADTAEGKSGRLGLLIIGAPFLALLLLYLLLAGL</sequence>
<keyword evidence="1" id="KW-0472">Membrane</keyword>
<dbReference type="Proteomes" id="UP000298471">
    <property type="component" value="Unassembled WGS sequence"/>
</dbReference>
<comment type="caution">
    <text evidence="2">The sequence shown here is derived from an EMBL/GenBank/DDBJ whole genome shotgun (WGS) entry which is preliminary data.</text>
</comment>
<gene>
    <name evidence="2" type="ORF">E5K02_09105</name>
</gene>
<keyword evidence="1" id="KW-0812">Transmembrane</keyword>
<protein>
    <submittedName>
        <fullName evidence="2">Uncharacterized protein</fullName>
    </submittedName>
</protein>
<evidence type="ECO:0000313" key="2">
    <source>
        <dbReference type="EMBL" id="TGE29592.1"/>
    </source>
</evidence>
<keyword evidence="1" id="KW-1133">Transmembrane helix</keyword>
<keyword evidence="3" id="KW-1185">Reference proteome</keyword>
<evidence type="ECO:0000256" key="1">
    <source>
        <dbReference type="SAM" id="Phobius"/>
    </source>
</evidence>
<organism evidence="2 3">
    <name type="scientific">Hymenobacter metallicola</name>
    <dbReference type="NCBI Taxonomy" id="2563114"/>
    <lineage>
        <taxon>Bacteria</taxon>
        <taxon>Pseudomonadati</taxon>
        <taxon>Bacteroidota</taxon>
        <taxon>Cytophagia</taxon>
        <taxon>Cytophagales</taxon>
        <taxon>Hymenobacteraceae</taxon>
        <taxon>Hymenobacter</taxon>
    </lineage>
</organism>
<dbReference type="RefSeq" id="WP_135394187.1">
    <property type="nucleotide sequence ID" value="NZ_SRMB01000001.1"/>
</dbReference>
<feature type="transmembrane region" description="Helical" evidence="1">
    <location>
        <begin position="57"/>
        <end position="76"/>
    </location>
</feature>
<feature type="transmembrane region" description="Helical" evidence="1">
    <location>
        <begin position="16"/>
        <end position="37"/>
    </location>
</feature>
<proteinExistence type="predicted"/>
<dbReference type="AlphaFoldDB" id="A0A4Z0QLI3"/>